<evidence type="ECO:0000259" key="1">
    <source>
        <dbReference type="Pfam" id="PF01796"/>
    </source>
</evidence>
<dbReference type="SUPFAM" id="SSF50249">
    <property type="entry name" value="Nucleic acid-binding proteins"/>
    <property type="match status" value="1"/>
</dbReference>
<gene>
    <name evidence="2" type="ORF">Q8814_04850</name>
</gene>
<proteinExistence type="predicted"/>
<reference evidence="2 3" key="1">
    <citation type="submission" date="2023-08" db="EMBL/GenBank/DDBJ databases">
        <authorList>
            <person name="Girao M."/>
            <person name="Carvalho M.F."/>
        </authorList>
    </citation>
    <scope>NUCLEOTIDE SEQUENCE [LARGE SCALE GENOMIC DNA]</scope>
    <source>
        <strain evidence="2 3">CC-R104</strain>
    </source>
</reference>
<accession>A0ABU7JN35</accession>
<comment type="caution">
    <text evidence="2">The sequence shown here is derived from an EMBL/GenBank/DDBJ whole genome shotgun (WGS) entry which is preliminary data.</text>
</comment>
<protein>
    <submittedName>
        <fullName evidence="2">OB-fold domain-containing protein</fullName>
    </submittedName>
</protein>
<evidence type="ECO:0000313" key="2">
    <source>
        <dbReference type="EMBL" id="MEE2031445.1"/>
    </source>
</evidence>
<organism evidence="2 3">
    <name type="scientific">Rhodococcus chondri</name>
    <dbReference type="NCBI Taxonomy" id="3065941"/>
    <lineage>
        <taxon>Bacteria</taxon>
        <taxon>Bacillati</taxon>
        <taxon>Actinomycetota</taxon>
        <taxon>Actinomycetes</taxon>
        <taxon>Mycobacteriales</taxon>
        <taxon>Nocardiaceae</taxon>
        <taxon>Rhodococcus</taxon>
    </lineage>
</organism>
<dbReference type="Pfam" id="PF01796">
    <property type="entry name" value="OB_ChsH2_C"/>
    <property type="match status" value="1"/>
</dbReference>
<dbReference type="Proteomes" id="UP001331936">
    <property type="component" value="Unassembled WGS sequence"/>
</dbReference>
<sequence length="153" mass="16194">MTAVQKAPDWLLDDGLAPDVDNDLLAPLYEGSARGELVLPFCGSCRRPLDLEQPVCDGCGSLERDWLAVEPVGTVHSATVMHRAEPGLVHADGPYPIVDVDLTSGHRLIMTTLEPTRIPPPIGAPVHVAFRFLGGVAIPAAQPTAPSETEATS</sequence>
<name>A0ABU7JN35_9NOCA</name>
<evidence type="ECO:0000313" key="3">
    <source>
        <dbReference type="Proteomes" id="UP001331936"/>
    </source>
</evidence>
<feature type="domain" description="ChsH2 C-terminal OB-fold" evidence="1">
    <location>
        <begin position="66"/>
        <end position="131"/>
    </location>
</feature>
<keyword evidence="3" id="KW-1185">Reference proteome</keyword>
<dbReference type="InterPro" id="IPR012340">
    <property type="entry name" value="NA-bd_OB-fold"/>
</dbReference>
<dbReference type="EMBL" id="JAUZMZ010000016">
    <property type="protein sequence ID" value="MEE2031445.1"/>
    <property type="molecule type" value="Genomic_DNA"/>
</dbReference>
<dbReference type="RefSeq" id="WP_330150883.1">
    <property type="nucleotide sequence ID" value="NZ_JAUZMZ010000016.1"/>
</dbReference>
<dbReference type="InterPro" id="IPR002878">
    <property type="entry name" value="ChsH2_C"/>
</dbReference>